<feature type="compositionally biased region" description="Basic residues" evidence="1">
    <location>
        <begin position="95"/>
        <end position="105"/>
    </location>
</feature>
<dbReference type="EMBL" id="AWUE01016437">
    <property type="protein sequence ID" value="OMO91583.1"/>
    <property type="molecule type" value="Genomic_DNA"/>
</dbReference>
<evidence type="ECO:0000313" key="2">
    <source>
        <dbReference type="EMBL" id="OMO91583.1"/>
    </source>
</evidence>
<accession>A0A1R3J9S4</accession>
<feature type="compositionally biased region" description="Polar residues" evidence="1">
    <location>
        <begin position="16"/>
        <end position="30"/>
    </location>
</feature>
<feature type="compositionally biased region" description="Polar residues" evidence="1">
    <location>
        <begin position="55"/>
        <end position="68"/>
    </location>
</feature>
<dbReference type="Proteomes" id="UP000187203">
    <property type="component" value="Unassembled WGS sequence"/>
</dbReference>
<dbReference type="OrthoDB" id="986679at2759"/>
<proteinExistence type="predicted"/>
<dbReference type="AlphaFoldDB" id="A0A1R3J9S4"/>
<feature type="compositionally biased region" description="Polar residues" evidence="1">
    <location>
        <begin position="39"/>
        <end position="48"/>
    </location>
</feature>
<evidence type="ECO:0000313" key="3">
    <source>
        <dbReference type="Proteomes" id="UP000187203"/>
    </source>
</evidence>
<protein>
    <submittedName>
        <fullName evidence="2">Uncharacterized protein</fullName>
    </submittedName>
</protein>
<name>A0A1R3J9S4_9ROSI</name>
<gene>
    <name evidence="2" type="ORF">COLO4_18257</name>
</gene>
<evidence type="ECO:0000256" key="1">
    <source>
        <dbReference type="SAM" id="MobiDB-lite"/>
    </source>
</evidence>
<feature type="compositionally biased region" description="Low complexity" evidence="1">
    <location>
        <begin position="106"/>
        <end position="121"/>
    </location>
</feature>
<comment type="caution">
    <text evidence="2">The sequence shown here is derived from an EMBL/GenBank/DDBJ whole genome shotgun (WGS) entry which is preliminary data.</text>
</comment>
<reference evidence="3" key="1">
    <citation type="submission" date="2013-09" db="EMBL/GenBank/DDBJ databases">
        <title>Corchorus olitorius genome sequencing.</title>
        <authorList>
            <person name="Alam M."/>
            <person name="Haque M.S."/>
            <person name="Islam M.S."/>
            <person name="Emdad E.M."/>
            <person name="Islam M.M."/>
            <person name="Ahmed B."/>
            <person name="Halim A."/>
            <person name="Hossen Q.M.M."/>
            <person name="Hossain M.Z."/>
            <person name="Ahmed R."/>
            <person name="Khan M.M."/>
            <person name="Islam R."/>
            <person name="Rashid M.M."/>
            <person name="Khan S.A."/>
            <person name="Rahman M.S."/>
            <person name="Alam M."/>
            <person name="Yahiya A.S."/>
            <person name="Khan M.S."/>
            <person name="Azam M.S."/>
            <person name="Haque T."/>
            <person name="Lashkar M.Z.H."/>
            <person name="Akhand A.I."/>
            <person name="Morshed G."/>
            <person name="Roy S."/>
            <person name="Uddin K.S."/>
            <person name="Rabeya T."/>
            <person name="Hossain A.S."/>
            <person name="Chowdhury A."/>
            <person name="Snigdha A.R."/>
            <person name="Mortoza M.S."/>
            <person name="Matin S.A."/>
            <person name="Hoque S.M.E."/>
            <person name="Islam M.K."/>
            <person name="Roy D.K."/>
            <person name="Haider R."/>
            <person name="Moosa M.M."/>
            <person name="Elias S.M."/>
            <person name="Hasan A.M."/>
            <person name="Jahan S."/>
            <person name="Shafiuddin M."/>
            <person name="Mahmood N."/>
            <person name="Shommy N.S."/>
        </authorList>
    </citation>
    <scope>NUCLEOTIDE SEQUENCE [LARGE SCALE GENOMIC DNA]</scope>
    <source>
        <strain evidence="3">cv. O-4</strain>
    </source>
</reference>
<keyword evidence="3" id="KW-1185">Reference proteome</keyword>
<feature type="region of interest" description="Disordered" evidence="1">
    <location>
        <begin position="89"/>
        <end position="133"/>
    </location>
</feature>
<sequence length="152" mass="16644">MDFYDVSKGSWVLSPVASSSMNKTPQNPEYSKSFDIPLSFNSRSSTDNMPPFSPLSHSQTFPQPSATGKSRKSHGGFWKAMKQYLTCYNPVRSNSKNKQKSRSKGKSAAAAAKTSSVHSASPSHAYSAMNAEERDENLKAVITYCNKSTMEG</sequence>
<feature type="region of interest" description="Disordered" evidence="1">
    <location>
        <begin position="15"/>
        <end position="75"/>
    </location>
</feature>
<organism evidence="2 3">
    <name type="scientific">Corchorus olitorius</name>
    <dbReference type="NCBI Taxonomy" id="93759"/>
    <lineage>
        <taxon>Eukaryota</taxon>
        <taxon>Viridiplantae</taxon>
        <taxon>Streptophyta</taxon>
        <taxon>Embryophyta</taxon>
        <taxon>Tracheophyta</taxon>
        <taxon>Spermatophyta</taxon>
        <taxon>Magnoliopsida</taxon>
        <taxon>eudicotyledons</taxon>
        <taxon>Gunneridae</taxon>
        <taxon>Pentapetalae</taxon>
        <taxon>rosids</taxon>
        <taxon>malvids</taxon>
        <taxon>Malvales</taxon>
        <taxon>Malvaceae</taxon>
        <taxon>Grewioideae</taxon>
        <taxon>Apeibeae</taxon>
        <taxon>Corchorus</taxon>
    </lineage>
</organism>